<dbReference type="PANTHER" id="PTHR10309:SF0">
    <property type="entry name" value="MANNOSE-6-PHOSPHATE ISOMERASE"/>
    <property type="match status" value="1"/>
</dbReference>
<dbReference type="InterPro" id="IPR046457">
    <property type="entry name" value="PMI_typeI_cat"/>
</dbReference>
<dbReference type="KEGG" id="bdu:BDU_401"/>
<dbReference type="GO" id="GO:0004476">
    <property type="term" value="F:mannose-6-phosphate isomerase activity"/>
    <property type="evidence" value="ECO:0007669"/>
    <property type="project" value="UniProtKB-EC"/>
</dbReference>
<dbReference type="Pfam" id="PF20511">
    <property type="entry name" value="PMI_typeI_cat"/>
    <property type="match status" value="1"/>
</dbReference>
<dbReference type="GO" id="GO:0009298">
    <property type="term" value="P:GDP-mannose biosynthetic process"/>
    <property type="evidence" value="ECO:0007669"/>
    <property type="project" value="InterPro"/>
</dbReference>
<keyword evidence="6 10" id="KW-0413">Isomerase</keyword>
<evidence type="ECO:0000256" key="6">
    <source>
        <dbReference type="ARBA" id="ARBA00023235"/>
    </source>
</evidence>
<dbReference type="NCBIfam" id="TIGR00218">
    <property type="entry name" value="manA"/>
    <property type="match status" value="1"/>
</dbReference>
<dbReference type="EMBL" id="CP000976">
    <property type="protein sequence ID" value="ACH93351.1"/>
    <property type="molecule type" value="Genomic_DNA"/>
</dbReference>
<evidence type="ECO:0000313" key="11">
    <source>
        <dbReference type="Proteomes" id="UP000000611"/>
    </source>
</evidence>
<dbReference type="STRING" id="412419.BDU_401"/>
<dbReference type="Gene3D" id="2.60.120.10">
    <property type="entry name" value="Jelly Rolls"/>
    <property type="match status" value="2"/>
</dbReference>
<organism evidence="10 11">
    <name type="scientific">Borrelia duttonii (strain Ly)</name>
    <dbReference type="NCBI Taxonomy" id="412419"/>
    <lineage>
        <taxon>Bacteria</taxon>
        <taxon>Pseudomonadati</taxon>
        <taxon>Spirochaetota</taxon>
        <taxon>Spirochaetia</taxon>
        <taxon>Spirochaetales</taxon>
        <taxon>Borreliaceae</taxon>
        <taxon>Borrelia</taxon>
    </lineage>
</organism>
<feature type="binding site" evidence="8">
    <location>
        <position position="131"/>
    </location>
    <ligand>
        <name>Zn(2+)</name>
        <dbReference type="ChEBI" id="CHEBI:29105"/>
    </ligand>
</feature>
<protein>
    <recommendedName>
        <fullName evidence="3">mannose-6-phosphate isomerase</fullName>
        <ecNumber evidence="3">5.3.1.8</ecNumber>
    </recommendedName>
</protein>
<dbReference type="OrthoDB" id="9792649at2"/>
<evidence type="ECO:0000256" key="1">
    <source>
        <dbReference type="ARBA" id="ARBA00000757"/>
    </source>
</evidence>
<dbReference type="InterPro" id="IPR014710">
    <property type="entry name" value="RmlC-like_jellyroll"/>
</dbReference>
<dbReference type="RefSeq" id="WP_012538162.1">
    <property type="nucleotide sequence ID" value="NC_011229.1"/>
</dbReference>
<feature type="binding site" evidence="8">
    <location>
        <position position="96"/>
    </location>
    <ligand>
        <name>Zn(2+)</name>
        <dbReference type="ChEBI" id="CHEBI:29105"/>
    </ligand>
</feature>
<dbReference type="GO" id="GO:0005829">
    <property type="term" value="C:cytosol"/>
    <property type="evidence" value="ECO:0007669"/>
    <property type="project" value="TreeGrafter"/>
</dbReference>
<keyword evidence="4 8" id="KW-0479">Metal-binding</keyword>
<comment type="similarity">
    <text evidence="2">Belongs to the mannose-6-phosphate isomerase type 1 family.</text>
</comment>
<evidence type="ECO:0000256" key="2">
    <source>
        <dbReference type="ARBA" id="ARBA00010772"/>
    </source>
</evidence>
<feature type="domain" description="Phosphomannose isomerase type I catalytic" evidence="9">
    <location>
        <begin position="7"/>
        <end position="147"/>
    </location>
</feature>
<dbReference type="PANTHER" id="PTHR10309">
    <property type="entry name" value="MANNOSE-6-PHOSPHATE ISOMERASE"/>
    <property type="match status" value="1"/>
</dbReference>
<comment type="cofactor">
    <cofactor evidence="8">
        <name>Zn(2+)</name>
        <dbReference type="ChEBI" id="CHEBI:29105"/>
    </cofactor>
    <text evidence="8">Binds 1 zinc ion per subunit.</text>
</comment>
<dbReference type="HOGENOM" id="CLU_026967_1_0_12"/>
<dbReference type="EC" id="5.3.1.8" evidence="3"/>
<dbReference type="InterPro" id="IPR016305">
    <property type="entry name" value="Mannose-6-P_Isomerase"/>
</dbReference>
<name>B5RLW5_BORDL</name>
<dbReference type="SUPFAM" id="SSF51182">
    <property type="entry name" value="RmlC-like cupins"/>
    <property type="match status" value="1"/>
</dbReference>
<dbReference type="Proteomes" id="UP000000611">
    <property type="component" value="Chromosome"/>
</dbReference>
<dbReference type="PRINTS" id="PR00714">
    <property type="entry name" value="MAN6PISMRASE"/>
</dbReference>
<feature type="binding site" evidence="8">
    <location>
        <position position="242"/>
    </location>
    <ligand>
        <name>Zn(2+)</name>
        <dbReference type="ChEBI" id="CHEBI:29105"/>
    </ligand>
</feature>
<gene>
    <name evidence="10" type="primary">manA</name>
    <name evidence="10" type="ordered locus">BDU_401</name>
</gene>
<reference evidence="10 11" key="1">
    <citation type="journal article" date="2008" name="PLoS Genet.">
        <title>The genome of Borrelia recurrentis, the agent of deadly louse-borne relapsing fever, is a degraded subset of tick-borne Borrelia duttonii.</title>
        <authorList>
            <person name="Lescot M."/>
            <person name="Audic S."/>
            <person name="Robert C."/>
            <person name="Nguyen T.T."/>
            <person name="Blanc G."/>
            <person name="Cutler S.J."/>
            <person name="Wincker P."/>
            <person name="Couloux A."/>
            <person name="Claverie J.-M."/>
            <person name="Raoult D."/>
            <person name="Drancourt M."/>
        </authorList>
    </citation>
    <scope>NUCLEOTIDE SEQUENCE [LARGE SCALE GENOMIC DNA]</scope>
    <source>
        <strain evidence="10 11">Ly</strain>
    </source>
</reference>
<evidence type="ECO:0000256" key="4">
    <source>
        <dbReference type="ARBA" id="ARBA00022723"/>
    </source>
</evidence>
<evidence type="ECO:0000313" key="10">
    <source>
        <dbReference type="EMBL" id="ACH93351.1"/>
    </source>
</evidence>
<evidence type="ECO:0000256" key="7">
    <source>
        <dbReference type="PIRSR" id="PIRSR001480-1"/>
    </source>
</evidence>
<evidence type="ECO:0000256" key="8">
    <source>
        <dbReference type="PIRSR" id="PIRSR001480-2"/>
    </source>
</evidence>
<comment type="catalytic activity">
    <reaction evidence="1">
        <text>D-mannose 6-phosphate = D-fructose 6-phosphate</text>
        <dbReference type="Rhea" id="RHEA:12356"/>
        <dbReference type="ChEBI" id="CHEBI:58735"/>
        <dbReference type="ChEBI" id="CHEBI:61527"/>
        <dbReference type="EC" id="5.3.1.8"/>
    </reaction>
</comment>
<feature type="active site" evidence="7">
    <location>
        <position position="261"/>
    </location>
</feature>
<dbReference type="InterPro" id="IPR011051">
    <property type="entry name" value="RmlC_Cupin_sf"/>
</dbReference>
<dbReference type="Gene3D" id="1.10.441.10">
    <property type="entry name" value="Phosphomannose Isomerase, domain 2"/>
    <property type="match status" value="1"/>
</dbReference>
<evidence type="ECO:0000256" key="5">
    <source>
        <dbReference type="ARBA" id="ARBA00022833"/>
    </source>
</evidence>
<dbReference type="InterPro" id="IPR001250">
    <property type="entry name" value="Man6P_Isoase-1"/>
</dbReference>
<proteinExistence type="inferred from homology"/>
<accession>B5RLW5</accession>
<evidence type="ECO:0000259" key="9">
    <source>
        <dbReference type="Pfam" id="PF20511"/>
    </source>
</evidence>
<feature type="binding site" evidence="8">
    <location>
        <position position="94"/>
    </location>
    <ligand>
        <name>Zn(2+)</name>
        <dbReference type="ChEBI" id="CHEBI:29105"/>
    </ligand>
</feature>
<keyword evidence="11" id="KW-1185">Reference proteome</keyword>
<keyword evidence="5 8" id="KW-0862">Zinc</keyword>
<dbReference type="CDD" id="cd07011">
    <property type="entry name" value="cupin_PMI_type_I_N"/>
    <property type="match status" value="1"/>
</dbReference>
<dbReference type="GO" id="GO:0008270">
    <property type="term" value="F:zinc ion binding"/>
    <property type="evidence" value="ECO:0007669"/>
    <property type="project" value="InterPro"/>
</dbReference>
<dbReference type="AlphaFoldDB" id="B5RLW5"/>
<evidence type="ECO:0000256" key="3">
    <source>
        <dbReference type="ARBA" id="ARBA00011956"/>
    </source>
</evidence>
<sequence>MSVDNIFLMKNEIKEYDWGGYGFIPSLLGQKKDGLPKAEMWLGAHKTFSSKILVDGQYVSLFNFLEIHKELLGFGSELSFLFKILSVHKPLSLQIHPSKDIALKGFALENNKKIVIDDSKRIYKDENPKVELVYALSDFYALKGFLPLDGINHIYRSLGLDFNFMTHESFVKTLFDLHEFEIENIIYKVLDNLNFIDEFRAFWFNEIYKMYGIDIGLLVFLGMYIFKLKTGEVFYTESREVHAYLKGECIELMTNSDNVIRAGFTTKHIDKDEMLKVGKFEEGVFSLLKSENIDGCDVFKLPGTNLSLFHKCIGGESYFERVGVMILLVIKGKVQLNNRISLKMGDSVFIGNCDCNKELSICGNGEIFIALSL</sequence>
<dbReference type="GO" id="GO:0005975">
    <property type="term" value="P:carbohydrate metabolic process"/>
    <property type="evidence" value="ECO:0007669"/>
    <property type="project" value="InterPro"/>
</dbReference>
<dbReference type="eggNOG" id="COG1482">
    <property type="taxonomic scope" value="Bacteria"/>
</dbReference>
<dbReference type="PIRSF" id="PIRSF001480">
    <property type="entry name" value="Mannose-6-phosphate_isomerase"/>
    <property type="match status" value="1"/>
</dbReference>